<dbReference type="AlphaFoldDB" id="A0A381Z7S2"/>
<gene>
    <name evidence="1" type="ORF">METZ01_LOCUS137786</name>
</gene>
<sequence length="58" mass="6973">MPRKKRTGRKGERRKVVDRRDNAADVFWTRVFKGFEKLLESPFKEEKSKKSKKRVLHG</sequence>
<proteinExistence type="predicted"/>
<organism evidence="1">
    <name type="scientific">marine metagenome</name>
    <dbReference type="NCBI Taxonomy" id="408172"/>
    <lineage>
        <taxon>unclassified sequences</taxon>
        <taxon>metagenomes</taxon>
        <taxon>ecological metagenomes</taxon>
    </lineage>
</organism>
<protein>
    <submittedName>
        <fullName evidence="1">Uncharacterized protein</fullName>
    </submittedName>
</protein>
<evidence type="ECO:0000313" key="1">
    <source>
        <dbReference type="EMBL" id="SVA84932.1"/>
    </source>
</evidence>
<dbReference type="EMBL" id="UINC01020163">
    <property type="protein sequence ID" value="SVA84932.1"/>
    <property type="molecule type" value="Genomic_DNA"/>
</dbReference>
<name>A0A381Z7S2_9ZZZZ</name>
<accession>A0A381Z7S2</accession>
<reference evidence="1" key="1">
    <citation type="submission" date="2018-05" db="EMBL/GenBank/DDBJ databases">
        <authorList>
            <person name="Lanie J.A."/>
            <person name="Ng W.-L."/>
            <person name="Kazmierczak K.M."/>
            <person name="Andrzejewski T.M."/>
            <person name="Davidsen T.M."/>
            <person name="Wayne K.J."/>
            <person name="Tettelin H."/>
            <person name="Glass J.I."/>
            <person name="Rusch D."/>
            <person name="Podicherti R."/>
            <person name="Tsui H.-C.T."/>
            <person name="Winkler M.E."/>
        </authorList>
    </citation>
    <scope>NUCLEOTIDE SEQUENCE</scope>
</reference>